<sequence>MTSISVTLRSLIPARYNAALPVKTALGRHNLTARTNGAYPRLWVPGGGSSHDNSGQGSDDMALSRRTPRLPSDSSH</sequence>
<name>A0AAD1NX93_9ACTN</name>
<dbReference type="AlphaFoldDB" id="A0AAD1NX93"/>
<protein>
    <submittedName>
        <fullName evidence="2">Uncharacterized protein</fullName>
    </submittedName>
</protein>
<organism evidence="2 3">
    <name type="scientific">Cutibacterium modestum</name>
    <dbReference type="NCBI Taxonomy" id="2559073"/>
    <lineage>
        <taxon>Bacteria</taxon>
        <taxon>Bacillati</taxon>
        <taxon>Actinomycetota</taxon>
        <taxon>Actinomycetes</taxon>
        <taxon>Propionibacteriales</taxon>
        <taxon>Propionibacteriaceae</taxon>
        <taxon>Cutibacterium</taxon>
    </lineage>
</organism>
<dbReference type="EMBL" id="AP024747">
    <property type="protein sequence ID" value="BCY26466.1"/>
    <property type="molecule type" value="Genomic_DNA"/>
</dbReference>
<feature type="region of interest" description="Disordered" evidence="1">
    <location>
        <begin position="42"/>
        <end position="76"/>
    </location>
</feature>
<accession>A0AAD1NX93</accession>
<evidence type="ECO:0000256" key="1">
    <source>
        <dbReference type="SAM" id="MobiDB-lite"/>
    </source>
</evidence>
<evidence type="ECO:0000313" key="3">
    <source>
        <dbReference type="Proteomes" id="UP000825072"/>
    </source>
</evidence>
<reference evidence="2" key="1">
    <citation type="submission" date="2021-06" db="EMBL/GenBank/DDBJ databases">
        <title>Genome sequence of Cutibacterium modestum strain KB17-24694.</title>
        <authorList>
            <person name="Dekio I."/>
            <person name="Asahina A."/>
            <person name="Nishida M."/>
        </authorList>
    </citation>
    <scope>NUCLEOTIDE SEQUENCE</scope>
    <source>
        <strain evidence="2">KB17-24694</strain>
    </source>
</reference>
<proteinExistence type="predicted"/>
<evidence type="ECO:0000313" key="2">
    <source>
        <dbReference type="EMBL" id="BCY26466.1"/>
    </source>
</evidence>
<gene>
    <name evidence="2" type="ORF">KB1_24560</name>
</gene>
<dbReference type="Proteomes" id="UP000825072">
    <property type="component" value="Chromosome 1"/>
</dbReference>